<evidence type="ECO:0000256" key="1">
    <source>
        <dbReference type="SAM" id="Phobius"/>
    </source>
</evidence>
<keyword evidence="1" id="KW-0812">Transmembrane</keyword>
<gene>
    <name evidence="2" type="ORF">C5C40_13090</name>
</gene>
<name>A0ABX5AAC9_RATRA</name>
<keyword evidence="3" id="KW-1185">Reference proteome</keyword>
<feature type="transmembrane region" description="Helical" evidence="1">
    <location>
        <begin position="20"/>
        <end position="38"/>
    </location>
</feature>
<evidence type="ECO:0000313" key="2">
    <source>
        <dbReference type="EMBL" id="PPH74499.1"/>
    </source>
</evidence>
<keyword evidence="1" id="KW-1133">Transmembrane helix</keyword>
<comment type="caution">
    <text evidence="2">The sequence shown here is derived from an EMBL/GenBank/DDBJ whole genome shotgun (WGS) entry which is preliminary data.</text>
</comment>
<keyword evidence="1" id="KW-0472">Membrane</keyword>
<reference evidence="2 3" key="1">
    <citation type="submission" date="2018-02" db="EMBL/GenBank/DDBJ databases">
        <title>Bacteriophage NCPPB3778 and a type I-E CRISPR drive the evolution of the US Biological Select Agent, Rathayibacter toxicus.</title>
        <authorList>
            <person name="Davis E.W.II."/>
            <person name="Tabima J.F."/>
            <person name="Weisberg A.J."/>
            <person name="Lopes L.D."/>
            <person name="Wiseman M.S."/>
            <person name="Wiseman M.S."/>
            <person name="Pupko T."/>
            <person name="Belcher M.S."/>
            <person name="Sechler A.J."/>
            <person name="Tancos M.A."/>
            <person name="Schroeder B.K."/>
            <person name="Murray T.D."/>
            <person name="Luster D.G."/>
            <person name="Schneider W.L."/>
            <person name="Rogers E."/>
            <person name="Andreote F.D."/>
            <person name="Grunwald N.J."/>
            <person name="Putnam M.L."/>
            <person name="Chang J.H."/>
        </authorList>
    </citation>
    <scope>NUCLEOTIDE SEQUENCE [LARGE SCALE GENOMIC DNA]</scope>
    <source>
        <strain evidence="2 3">AY1D6</strain>
    </source>
</reference>
<evidence type="ECO:0000313" key="3">
    <source>
        <dbReference type="Proteomes" id="UP000239698"/>
    </source>
</evidence>
<feature type="transmembrane region" description="Helical" evidence="1">
    <location>
        <begin position="58"/>
        <end position="81"/>
    </location>
</feature>
<protein>
    <submittedName>
        <fullName evidence="2">Uncharacterized protein</fullName>
    </submittedName>
</protein>
<dbReference type="Proteomes" id="UP000239698">
    <property type="component" value="Unassembled WGS sequence"/>
</dbReference>
<proteinExistence type="predicted"/>
<dbReference type="EMBL" id="PSVT01000036">
    <property type="protein sequence ID" value="PPH74499.1"/>
    <property type="molecule type" value="Genomic_DNA"/>
</dbReference>
<organism evidence="2 3">
    <name type="scientific">Rathayibacter rathayi</name>
    <name type="common">Corynebacterium rathayi</name>
    <dbReference type="NCBI Taxonomy" id="33887"/>
    <lineage>
        <taxon>Bacteria</taxon>
        <taxon>Bacillati</taxon>
        <taxon>Actinomycetota</taxon>
        <taxon>Actinomycetes</taxon>
        <taxon>Micrococcales</taxon>
        <taxon>Microbacteriaceae</taxon>
        <taxon>Rathayibacter</taxon>
    </lineage>
</organism>
<accession>A0ABX5AAC9</accession>
<sequence length="82" mass="8218">MVMIYLVGDHPDAVHALQSLVVSIVGISAAGFVAEVIAHQVVHAATPSGTDARTMLRIAGGALASASLPVLVLVVGVLALAH</sequence>